<dbReference type="Proteomes" id="UP001207468">
    <property type="component" value="Unassembled WGS sequence"/>
</dbReference>
<gene>
    <name evidence="1" type="ORF">F5148DRAFT_1161216</name>
</gene>
<comment type="caution">
    <text evidence="1">The sequence shown here is derived from an EMBL/GenBank/DDBJ whole genome shotgun (WGS) entry which is preliminary data.</text>
</comment>
<evidence type="ECO:0000313" key="1">
    <source>
        <dbReference type="EMBL" id="KAI9512736.1"/>
    </source>
</evidence>
<dbReference type="EMBL" id="JAGFNK010000006">
    <property type="protein sequence ID" value="KAI9512736.1"/>
    <property type="molecule type" value="Genomic_DNA"/>
</dbReference>
<organism evidence="1 2">
    <name type="scientific">Russula earlei</name>
    <dbReference type="NCBI Taxonomy" id="71964"/>
    <lineage>
        <taxon>Eukaryota</taxon>
        <taxon>Fungi</taxon>
        <taxon>Dikarya</taxon>
        <taxon>Basidiomycota</taxon>
        <taxon>Agaricomycotina</taxon>
        <taxon>Agaricomycetes</taxon>
        <taxon>Russulales</taxon>
        <taxon>Russulaceae</taxon>
        <taxon>Russula</taxon>
    </lineage>
</organism>
<name>A0ACC0UMC7_9AGAM</name>
<sequence length="491" mass="54043">MASPSKPPMPCIANPKPTSTSQIPFVYERRHFTVKTLPESFPYEVIRDNGLQIHYFEFRGQGPPPADLGFPGDVWLNVRPGELSLYARTLSEWVIWPGPRKAKKQMFEHPLVPGRYLWCTRKHVLWYTCDGIRKSASLQIRGEEEDFGRARYRTVGPMERGGARNASDNAPRFPLRTAEEAVAKILEVENEERRHGREPPEPKRRRVREGVGAAPPPHRAKSISEEPTPGSSSSESRTAATHDAQPQAPGWNGDGRFQRPVGYNPGTMSFYPVSPSSSLSQALGPNAVPNPHPPSPPAIPPHETTVSAPTITTFTTTPTISGAATLSPSSTSITSTLPQHPSSAAYPPHPNQPPRPPPPRPLNFPLDAEINRAREEAMRLSAENARLCAENTRLLEENRGLRTNAYCSPSLAEAVRDALSTTLGARVNELLRDAQEQRTARLEAERKLVEFQEQLKKMTQAFQIPTMAPGNSGDPQLPPARPGARLAASEA</sequence>
<reference evidence="1" key="1">
    <citation type="submission" date="2021-03" db="EMBL/GenBank/DDBJ databases">
        <title>Evolutionary priming and transition to the ectomycorrhizal habit in an iconic lineage of mushroom-forming fungi: is preadaptation a requirement?</title>
        <authorList>
            <consortium name="DOE Joint Genome Institute"/>
            <person name="Looney B.P."/>
            <person name="Miyauchi S."/>
            <person name="Morin E."/>
            <person name="Drula E."/>
            <person name="Courty P.E."/>
            <person name="Chicoki N."/>
            <person name="Fauchery L."/>
            <person name="Kohler A."/>
            <person name="Kuo A."/>
            <person name="LaButti K."/>
            <person name="Pangilinan J."/>
            <person name="Lipzen A."/>
            <person name="Riley R."/>
            <person name="Andreopoulos W."/>
            <person name="He G."/>
            <person name="Johnson J."/>
            <person name="Barry K.W."/>
            <person name="Grigoriev I.V."/>
            <person name="Nagy L."/>
            <person name="Hibbett D."/>
            <person name="Henrissat B."/>
            <person name="Matheny P.B."/>
            <person name="Labbe J."/>
            <person name="Martin A.F."/>
        </authorList>
    </citation>
    <scope>NUCLEOTIDE SEQUENCE</scope>
    <source>
        <strain evidence="1">BPL698</strain>
    </source>
</reference>
<accession>A0ACC0UMC7</accession>
<proteinExistence type="predicted"/>
<evidence type="ECO:0000313" key="2">
    <source>
        <dbReference type="Proteomes" id="UP001207468"/>
    </source>
</evidence>
<protein>
    <submittedName>
        <fullName evidence="1">Uncharacterized protein</fullName>
    </submittedName>
</protein>
<keyword evidence="2" id="KW-1185">Reference proteome</keyword>